<dbReference type="InterPro" id="IPR025427">
    <property type="entry name" value="DUF4160"/>
</dbReference>
<reference evidence="1 2" key="1">
    <citation type="journal article" date="2012" name="J. Bacteriol.">
        <title>Draft Genome Sequence of Mesorhizobium alhagi CCNWXJ12-2T, a Novel Salt-Resistant Species Isolated from the Desert of Northwestern China.</title>
        <authorList>
            <person name="Zhou M."/>
            <person name="Chen W."/>
            <person name="Chen H."/>
            <person name="Wei G."/>
        </authorList>
    </citation>
    <scope>NUCLEOTIDE SEQUENCE [LARGE SCALE GENOMIC DNA]</scope>
    <source>
        <strain evidence="1 2">CCNWXJ12-2</strain>
    </source>
</reference>
<evidence type="ECO:0008006" key="3">
    <source>
        <dbReference type="Google" id="ProtNLM"/>
    </source>
</evidence>
<sequence length="79" mass="8875">MVTVIRSSGFRIVVFVDDHEPAHVHVYGDGEAKINLIGPDGLPELIWAVGMKRSEVRRSMAIVLENRDALLARWKEIHG</sequence>
<organism evidence="1 2">
    <name type="scientific">Mesorhizobium alhagi CCNWXJ12-2</name>
    <dbReference type="NCBI Taxonomy" id="1107882"/>
    <lineage>
        <taxon>Bacteria</taxon>
        <taxon>Pseudomonadati</taxon>
        <taxon>Pseudomonadota</taxon>
        <taxon>Alphaproteobacteria</taxon>
        <taxon>Hyphomicrobiales</taxon>
        <taxon>Phyllobacteriaceae</taxon>
        <taxon>Allomesorhizobium</taxon>
    </lineage>
</organism>
<evidence type="ECO:0000313" key="1">
    <source>
        <dbReference type="EMBL" id="EHK56000.1"/>
    </source>
</evidence>
<evidence type="ECO:0000313" key="2">
    <source>
        <dbReference type="Proteomes" id="UP000003250"/>
    </source>
</evidence>
<accession>H0HTM2</accession>
<dbReference type="AlphaFoldDB" id="H0HTM2"/>
<dbReference type="EMBL" id="AHAM01000140">
    <property type="protein sequence ID" value="EHK56000.1"/>
    <property type="molecule type" value="Genomic_DNA"/>
</dbReference>
<gene>
    <name evidence="1" type="ORF">MAXJ12_17568</name>
</gene>
<name>H0HTM2_9HYPH</name>
<dbReference type="PATRIC" id="fig|1107882.3.peg.3431"/>
<keyword evidence="2" id="KW-1185">Reference proteome</keyword>
<dbReference type="OrthoDB" id="122670at2"/>
<dbReference type="Proteomes" id="UP000003250">
    <property type="component" value="Unassembled WGS sequence"/>
</dbReference>
<protein>
    <recommendedName>
        <fullName evidence="3">DUF4160 domain-containing protein</fullName>
    </recommendedName>
</protein>
<dbReference type="Pfam" id="PF13711">
    <property type="entry name" value="DUF4160"/>
    <property type="match status" value="1"/>
</dbReference>
<proteinExistence type="predicted"/>